<evidence type="ECO:0000313" key="3">
    <source>
        <dbReference type="EMBL" id="SUP81015.1"/>
    </source>
</evidence>
<sequence>MNINTVPLATDFANLLAARRLFFGKGAQHETDYGRQRVARWIANVSAPLSGKIEVTGHVRRFIPEKLRSAEPIFYLHGGGLVYYSTEVFSAFLSTLAHISGREIRAFDYPKAPETPMAELVGHLEQQLSTELNHVDAAPCLMGDSVGGLLTLWFAGSAFSQAFSQIHLLYPALASHHNFDSFRRYGEGYLLDAAILRWFAEHWFPWCRQQQQFDPLASDYAFSKLPPVVLHTTGYDVLTDEGLAFAALARQAGASLQHHHHPALPHDFCLYAGKLASSRQAVEQIAAALDIEHKYPFKQ</sequence>
<dbReference type="SUPFAM" id="SSF53474">
    <property type="entry name" value="alpha/beta-Hydrolases"/>
    <property type="match status" value="1"/>
</dbReference>
<reference evidence="3 4" key="1">
    <citation type="submission" date="2018-06" db="EMBL/GenBank/DDBJ databases">
        <authorList>
            <consortium name="Pathogen Informatics"/>
            <person name="Doyle S."/>
        </authorList>
    </citation>
    <scope>NUCLEOTIDE SEQUENCE [LARGE SCALE GENOMIC DNA]</scope>
    <source>
        <strain evidence="3 4">NCTC8580</strain>
    </source>
</reference>
<dbReference type="EMBL" id="UHJC01000001">
    <property type="protein sequence ID" value="SUP81015.1"/>
    <property type="molecule type" value="Genomic_DNA"/>
</dbReference>
<dbReference type="GO" id="GO:0016787">
    <property type="term" value="F:hydrolase activity"/>
    <property type="evidence" value="ECO:0007669"/>
    <property type="project" value="UniProtKB-KW"/>
</dbReference>
<dbReference type="PANTHER" id="PTHR48081">
    <property type="entry name" value="AB HYDROLASE SUPERFAMILY PROTEIN C4A8.06C"/>
    <property type="match status" value="1"/>
</dbReference>
<proteinExistence type="predicted"/>
<organism evidence="3 4">
    <name type="scientific">Yersinia pseudotuberculosis</name>
    <dbReference type="NCBI Taxonomy" id="633"/>
    <lineage>
        <taxon>Bacteria</taxon>
        <taxon>Pseudomonadati</taxon>
        <taxon>Pseudomonadota</taxon>
        <taxon>Gammaproteobacteria</taxon>
        <taxon>Enterobacterales</taxon>
        <taxon>Yersiniaceae</taxon>
        <taxon>Yersinia</taxon>
    </lineage>
</organism>
<keyword evidence="1 3" id="KW-0378">Hydrolase</keyword>
<dbReference type="AlphaFoldDB" id="A0A380Q5E2"/>
<name>A0A380Q5E2_YERPU</name>
<accession>A0A380Q5E2</accession>
<dbReference type="PANTHER" id="PTHR48081:SF8">
    <property type="entry name" value="ALPHA_BETA HYDROLASE FOLD-3 DOMAIN-CONTAINING PROTEIN-RELATED"/>
    <property type="match status" value="1"/>
</dbReference>
<evidence type="ECO:0000256" key="1">
    <source>
        <dbReference type="ARBA" id="ARBA00022801"/>
    </source>
</evidence>
<feature type="domain" description="Alpha/beta hydrolase fold-3" evidence="2">
    <location>
        <begin position="73"/>
        <end position="269"/>
    </location>
</feature>
<dbReference type="Pfam" id="PF07859">
    <property type="entry name" value="Abhydrolase_3"/>
    <property type="match status" value="1"/>
</dbReference>
<gene>
    <name evidence="3" type="ORF">NCTC8580_01091</name>
</gene>
<evidence type="ECO:0000259" key="2">
    <source>
        <dbReference type="Pfam" id="PF07859"/>
    </source>
</evidence>
<dbReference type="Gene3D" id="3.40.50.1820">
    <property type="entry name" value="alpha/beta hydrolase"/>
    <property type="match status" value="1"/>
</dbReference>
<dbReference type="Proteomes" id="UP000255087">
    <property type="component" value="Unassembled WGS sequence"/>
</dbReference>
<dbReference type="InterPro" id="IPR050300">
    <property type="entry name" value="GDXG_lipolytic_enzyme"/>
</dbReference>
<evidence type="ECO:0000313" key="4">
    <source>
        <dbReference type="Proteomes" id="UP000255087"/>
    </source>
</evidence>
<dbReference type="InterPro" id="IPR013094">
    <property type="entry name" value="AB_hydrolase_3"/>
</dbReference>
<dbReference type="RefSeq" id="WP_106441751.1">
    <property type="nucleotide sequence ID" value="NZ_NCLF01000104.1"/>
</dbReference>
<dbReference type="InterPro" id="IPR029058">
    <property type="entry name" value="AB_hydrolase_fold"/>
</dbReference>
<protein>
    <submittedName>
        <fullName evidence="3">Alpha/beta hydrolase domain-containing protein</fullName>
    </submittedName>
</protein>